<accession>A0AAD1U4F5</accession>
<name>A0AAD1U4F5_EUPCR</name>
<comment type="caution">
    <text evidence="2">The sequence shown here is derived from an EMBL/GenBank/DDBJ whole genome shotgun (WGS) entry which is preliminary data.</text>
</comment>
<reference evidence="2" key="1">
    <citation type="submission" date="2023-07" db="EMBL/GenBank/DDBJ databases">
        <authorList>
            <consortium name="AG Swart"/>
            <person name="Singh M."/>
            <person name="Singh A."/>
            <person name="Seah K."/>
            <person name="Emmerich C."/>
        </authorList>
    </citation>
    <scope>NUCLEOTIDE SEQUENCE</scope>
    <source>
        <strain evidence="2">DP1</strain>
    </source>
</reference>
<keyword evidence="3" id="KW-1185">Reference proteome</keyword>
<gene>
    <name evidence="2" type="ORF">ECRASSUSDP1_LOCUS3446</name>
</gene>
<dbReference type="AlphaFoldDB" id="A0AAD1U4F5"/>
<sequence length="170" mass="19565">MAMNQYFGNDENLADDLLSEGTSTSEVKVNERMNENMEMSPFNKSKHKKSADCGLLPQMSMSLDTKILSNKQPKAAKSVNKNMLCSFQPERRQQSLKVHKDWTYQDSNVKECKKVSIKDEISDLLKKSAMLREKRKFKANKKLKVIDIPLEEFEIFSNEAKEEGLFTFGD</sequence>
<dbReference type="EMBL" id="CAMPGE010003298">
    <property type="protein sequence ID" value="CAI2362127.1"/>
    <property type="molecule type" value="Genomic_DNA"/>
</dbReference>
<feature type="region of interest" description="Disordered" evidence="1">
    <location>
        <begin position="1"/>
        <end position="24"/>
    </location>
</feature>
<protein>
    <submittedName>
        <fullName evidence="2">Uncharacterized protein</fullName>
    </submittedName>
</protein>
<evidence type="ECO:0000313" key="3">
    <source>
        <dbReference type="Proteomes" id="UP001295684"/>
    </source>
</evidence>
<evidence type="ECO:0000256" key="1">
    <source>
        <dbReference type="SAM" id="MobiDB-lite"/>
    </source>
</evidence>
<organism evidence="2 3">
    <name type="scientific">Euplotes crassus</name>
    <dbReference type="NCBI Taxonomy" id="5936"/>
    <lineage>
        <taxon>Eukaryota</taxon>
        <taxon>Sar</taxon>
        <taxon>Alveolata</taxon>
        <taxon>Ciliophora</taxon>
        <taxon>Intramacronucleata</taxon>
        <taxon>Spirotrichea</taxon>
        <taxon>Hypotrichia</taxon>
        <taxon>Euplotida</taxon>
        <taxon>Euplotidae</taxon>
        <taxon>Moneuplotes</taxon>
    </lineage>
</organism>
<proteinExistence type="predicted"/>
<evidence type="ECO:0000313" key="2">
    <source>
        <dbReference type="EMBL" id="CAI2362127.1"/>
    </source>
</evidence>
<dbReference type="Proteomes" id="UP001295684">
    <property type="component" value="Unassembled WGS sequence"/>
</dbReference>